<evidence type="ECO:0000313" key="3">
    <source>
        <dbReference type="Proteomes" id="UP000000438"/>
    </source>
</evidence>
<name>Q6KZ09_PICTO</name>
<proteinExistence type="predicted"/>
<dbReference type="HOGENOM" id="CLU_045931_0_0_2"/>
<sequence length="493" mass="55374">MPLINMNMKIVAAVFIALTIIFAAAFGAVYALDSSALSHKNSEITSKNNQISSLKAQYDNEKAAAVLEAAYSHWNNITIENLSLVSAEYTSNATLHWIGGPLSGTYTGISQINATWTKFFNLWSAVWFYAEAPPTVMVSGNTATVTSMNQFVLTPFSAEKQVQYLNISYTLNYILVNNNWKIYNEVWHIVGSGFISYTAGEVHSLKAEAALEAAFSHWNDIAIENSSLLEPQYTSNATLHWIGGPLTGTYKGETSVINTWTKFFNIWSAVWFYTIAPPSVSVSGNTATVTSMNQFILTPYSNQSQVQYLNISYTLNFVFMNNSWKIYNEVWHIVGSGFISYAQEFAEYNEISSLGLNHINQIAIENISLIMPQYAKNATLYWAKGPLAGTYTNYSEINTTWTKFFAMWQAVWFYASTNMTNNPVVTIHGNTAYYNATFTQFIVQNSTGFYYINVTYSIKYYNFGFNPATGHDDYKIVYEIFDNTALGPISKLE</sequence>
<dbReference type="Proteomes" id="UP000000438">
    <property type="component" value="Chromosome"/>
</dbReference>
<reference evidence="1 3" key="1">
    <citation type="journal article" date="2004" name="Proc. Natl. Acad. Sci. U.S.A.">
        <title>Genome sequence of Picrophilus torridus and its implications for life around pH 0.</title>
        <authorList>
            <person name="Futterer O."/>
            <person name="Angelov A."/>
            <person name="Liesegang H."/>
            <person name="Gottschalk G."/>
            <person name="Schleper C."/>
            <person name="Schepers B."/>
            <person name="Dock C."/>
            <person name="Antranikian G."/>
            <person name="Liebl W."/>
        </authorList>
    </citation>
    <scope>NUCLEOTIDE SEQUENCE [LARGE SCALE GENOMIC DNA]</scope>
    <source>
        <strain evidence="3">ATCC 700027 / DSM 9790 / JCM 10055 / NBRC 100828</strain>
        <strain evidence="1">DSM 9790</strain>
    </source>
</reference>
<keyword evidence="4" id="KW-1185">Reference proteome</keyword>
<reference evidence="2 4" key="3">
    <citation type="submission" date="2017-04" db="EMBL/GenBank/DDBJ databases">
        <authorList>
            <person name="Varghese N."/>
            <person name="Submissions S."/>
        </authorList>
    </citation>
    <scope>NUCLEOTIDE SEQUENCE [LARGE SCALE GENOMIC DNA]</scope>
    <source>
        <strain evidence="2 4">DSM 9789</strain>
    </source>
</reference>
<evidence type="ECO:0000313" key="1">
    <source>
        <dbReference type="EMBL" id="AAT44043.1"/>
    </source>
</evidence>
<dbReference type="EMBL" id="AE017261">
    <property type="protein sequence ID" value="AAT44043.1"/>
    <property type="molecule type" value="Genomic_DNA"/>
</dbReference>
<accession>Q6KZ09</accession>
<dbReference type="InterPro" id="IPR032710">
    <property type="entry name" value="NTF2-like_dom_sf"/>
</dbReference>
<dbReference type="PaxDb" id="263820-PTO1458"/>
<organism evidence="1 3">
    <name type="scientific">Picrophilus torridus (strain ATCC 700027 / DSM 9790 / JCM 10055 / NBRC 100828 / KAW 2/3)</name>
    <dbReference type="NCBI Taxonomy" id="1122961"/>
    <lineage>
        <taxon>Archaea</taxon>
        <taxon>Methanobacteriati</taxon>
        <taxon>Thermoplasmatota</taxon>
        <taxon>Thermoplasmata</taxon>
        <taxon>Thermoplasmatales</taxon>
        <taxon>Picrophilaceae</taxon>
        <taxon>Picrophilus</taxon>
    </lineage>
</organism>
<dbReference type="KEGG" id="pto:PTO1458"/>
<dbReference type="Proteomes" id="UP000192315">
    <property type="component" value="Unassembled WGS sequence"/>
</dbReference>
<dbReference type="SUPFAM" id="SSF54427">
    <property type="entry name" value="NTF2-like"/>
    <property type="match status" value="2"/>
</dbReference>
<dbReference type="eggNOG" id="arCOG03704">
    <property type="taxonomic scope" value="Archaea"/>
</dbReference>
<protein>
    <submittedName>
        <fullName evidence="1">Membrane associated protein</fullName>
    </submittedName>
</protein>
<dbReference type="Gene3D" id="3.10.450.50">
    <property type="match status" value="2"/>
</dbReference>
<gene>
    <name evidence="1" type="ordered locus">PTO1458</name>
    <name evidence="2" type="ORF">SAMN02745355_0803</name>
</gene>
<evidence type="ECO:0000313" key="4">
    <source>
        <dbReference type="Proteomes" id="UP000192315"/>
    </source>
</evidence>
<dbReference type="OrthoDB" id="56193at2157"/>
<dbReference type="InParanoid" id="Q6KZ09"/>
<dbReference type="AlphaFoldDB" id="Q6KZ09"/>
<accession>A0A8G2FWR7</accession>
<dbReference type="EMBL" id="FWYE01000002">
    <property type="protein sequence ID" value="SMD30886.1"/>
    <property type="molecule type" value="Genomic_DNA"/>
</dbReference>
<reference evidence="1" key="2">
    <citation type="submission" date="2004-02" db="EMBL/GenBank/DDBJ databases">
        <authorList>
            <person name="Fuetterer O."/>
            <person name="Angelov A."/>
            <person name="Liesegang H."/>
            <person name="Gottschalk G."/>
            <person name="Schleper C."/>
            <person name="Schepers B."/>
            <person name="Dock C."/>
            <person name="Antranikian G."/>
            <person name="Liebl W."/>
        </authorList>
    </citation>
    <scope>NUCLEOTIDE SEQUENCE</scope>
    <source>
        <strain evidence="1">DSM 9790</strain>
    </source>
</reference>
<evidence type="ECO:0000313" key="2">
    <source>
        <dbReference type="EMBL" id="SMD30886.1"/>
    </source>
</evidence>